<comment type="caution">
    <text evidence="1">The sequence shown here is derived from an EMBL/GenBank/DDBJ whole genome shotgun (WGS) entry which is preliminary data.</text>
</comment>
<name>A0A5A5R2J1_MICAE</name>
<evidence type="ECO:0000313" key="1">
    <source>
        <dbReference type="EMBL" id="GCA68675.1"/>
    </source>
</evidence>
<dbReference type="AlphaFoldDB" id="A0A5A5R2J1"/>
<evidence type="ECO:0000313" key="2">
    <source>
        <dbReference type="Proteomes" id="UP000323569"/>
    </source>
</evidence>
<dbReference type="EMBL" id="BHVO01000002">
    <property type="protein sequence ID" value="GCA68675.1"/>
    <property type="molecule type" value="Genomic_DNA"/>
</dbReference>
<dbReference type="Proteomes" id="UP000323569">
    <property type="component" value="Unassembled WGS sequence"/>
</dbReference>
<accession>A0A5A5R2J1</accession>
<reference evidence="1 2" key="1">
    <citation type="submission" date="2018-09" db="EMBL/GenBank/DDBJ databases">
        <title>Evolutionary history of phycoerythrin pigmentation in the water bloom-forming cyanobacterium Microcystis aeruginosa.</title>
        <authorList>
            <person name="Tanabe Y."/>
            <person name="Tanabe Y."/>
            <person name="Yamaguchi H."/>
        </authorList>
    </citation>
    <scope>NUCLEOTIDE SEQUENCE [LARGE SCALE GENOMIC DNA]</scope>
    <source>
        <strain evidence="1 2">NIES-2519</strain>
    </source>
</reference>
<sequence length="95" mass="10620">MRNSTQICLNRPLGKQLTRSSFCQGLLRCAYFPLLLIWYELCKIPITLGSQITIGGVLITDKTTRSDIGSTYVTTGSGQLNRKTLCVENERTVSY</sequence>
<proteinExistence type="predicted"/>
<protein>
    <submittedName>
        <fullName evidence="1">Uncharacterized protein</fullName>
    </submittedName>
</protein>
<organism evidence="1 2">
    <name type="scientific">Microcystis aeruginosa NIES-2519</name>
    <dbReference type="NCBI Taxonomy" id="2303981"/>
    <lineage>
        <taxon>Bacteria</taxon>
        <taxon>Bacillati</taxon>
        <taxon>Cyanobacteriota</taxon>
        <taxon>Cyanophyceae</taxon>
        <taxon>Oscillatoriophycideae</taxon>
        <taxon>Chroococcales</taxon>
        <taxon>Microcystaceae</taxon>
        <taxon>Microcystis</taxon>
    </lineage>
</organism>
<gene>
    <name evidence="1" type="ORF">MiYa_00190</name>
</gene>